<dbReference type="Proteomes" id="UP000194236">
    <property type="component" value="Unassembled WGS sequence"/>
</dbReference>
<organism evidence="2 3">
    <name type="scientific">Euroglyphus maynei</name>
    <name type="common">Mayne's house dust mite</name>
    <dbReference type="NCBI Taxonomy" id="6958"/>
    <lineage>
        <taxon>Eukaryota</taxon>
        <taxon>Metazoa</taxon>
        <taxon>Ecdysozoa</taxon>
        <taxon>Arthropoda</taxon>
        <taxon>Chelicerata</taxon>
        <taxon>Arachnida</taxon>
        <taxon>Acari</taxon>
        <taxon>Acariformes</taxon>
        <taxon>Sarcoptiformes</taxon>
        <taxon>Astigmata</taxon>
        <taxon>Psoroptidia</taxon>
        <taxon>Analgoidea</taxon>
        <taxon>Pyroglyphidae</taxon>
        <taxon>Pyroglyphinae</taxon>
        <taxon>Euroglyphus</taxon>
    </lineage>
</organism>
<feature type="compositionally biased region" description="Basic residues" evidence="1">
    <location>
        <begin position="68"/>
        <end position="79"/>
    </location>
</feature>
<feature type="compositionally biased region" description="Polar residues" evidence="1">
    <location>
        <begin position="219"/>
        <end position="232"/>
    </location>
</feature>
<name>A0A1Y3BEF1_EURMA</name>
<reference evidence="2 3" key="1">
    <citation type="submission" date="2017-03" db="EMBL/GenBank/DDBJ databases">
        <title>Genome Survey of Euroglyphus maynei.</title>
        <authorList>
            <person name="Arlian L.G."/>
            <person name="Morgan M.S."/>
            <person name="Rider S.D."/>
        </authorList>
    </citation>
    <scope>NUCLEOTIDE SEQUENCE [LARGE SCALE GENOMIC DNA]</scope>
    <source>
        <strain evidence="2">Arlian Lab</strain>
        <tissue evidence="2">Whole body</tissue>
    </source>
</reference>
<comment type="caution">
    <text evidence="2">The sequence shown here is derived from an EMBL/GenBank/DDBJ whole genome shotgun (WGS) entry which is preliminary data.</text>
</comment>
<sequence>MKLYSTKRRTLSKRKRAMKKGRGASTTSAVTTGTRAGGRRIRTRSPKKRTMSSLGRKRSPKPSSLKMTKSRKLMKRRGVRKMEIGPKKHRSSSSIGIQSVGSSRSNISQQSSKDSVEKRVKKTPNKSRTTNVKRRMSKPRKYRQRLPEQQQQSLRKISQRISTLGRNYRQRLDEITKSIILKLFPKTIDAAEMSNESLTSASLKMSHKSQDERIHHKSSTQQQLKPKSSNLNELRKSSASSSSKPPPPSTPKTAKAVKMKSNRRPKSHSKSSSSKKKTADDRIKSTSISKDNINPSLSGKISTTIKSSKQSSN</sequence>
<feature type="compositionally biased region" description="Basic residues" evidence="1">
    <location>
        <begin position="255"/>
        <end position="276"/>
    </location>
</feature>
<feature type="compositionally biased region" description="Polar residues" evidence="1">
    <location>
        <begin position="285"/>
        <end position="295"/>
    </location>
</feature>
<feature type="region of interest" description="Disordered" evidence="1">
    <location>
        <begin position="199"/>
        <end position="313"/>
    </location>
</feature>
<proteinExistence type="predicted"/>
<accession>A0A1Y3BEF1</accession>
<dbReference type="EMBL" id="MUJZ01028124">
    <property type="protein sequence ID" value="OTF78394.1"/>
    <property type="molecule type" value="Genomic_DNA"/>
</dbReference>
<feature type="compositionally biased region" description="Basic residues" evidence="1">
    <location>
        <begin position="1"/>
        <end position="22"/>
    </location>
</feature>
<feature type="compositionally biased region" description="Low complexity" evidence="1">
    <location>
        <begin position="23"/>
        <end position="34"/>
    </location>
</feature>
<keyword evidence="3" id="KW-1185">Reference proteome</keyword>
<evidence type="ECO:0000256" key="1">
    <source>
        <dbReference type="SAM" id="MobiDB-lite"/>
    </source>
</evidence>
<gene>
    <name evidence="2" type="ORF">BLA29_003056</name>
</gene>
<feature type="compositionally biased region" description="Low complexity" evidence="1">
    <location>
        <begin position="296"/>
        <end position="313"/>
    </location>
</feature>
<feature type="compositionally biased region" description="Low complexity" evidence="1">
    <location>
        <begin position="92"/>
        <end position="113"/>
    </location>
</feature>
<protein>
    <submittedName>
        <fullName evidence="2">Uncharacterized protein</fullName>
    </submittedName>
</protein>
<feature type="region of interest" description="Disordered" evidence="1">
    <location>
        <begin position="1"/>
        <end position="155"/>
    </location>
</feature>
<feature type="compositionally biased region" description="Basic residues" evidence="1">
    <location>
        <begin position="119"/>
        <end position="144"/>
    </location>
</feature>
<feature type="compositionally biased region" description="Basic residues" evidence="1">
    <location>
        <begin position="37"/>
        <end position="60"/>
    </location>
</feature>
<evidence type="ECO:0000313" key="2">
    <source>
        <dbReference type="EMBL" id="OTF78394.1"/>
    </source>
</evidence>
<dbReference type="AlphaFoldDB" id="A0A1Y3BEF1"/>
<dbReference type="OrthoDB" id="10674054at2759"/>
<evidence type="ECO:0000313" key="3">
    <source>
        <dbReference type="Proteomes" id="UP000194236"/>
    </source>
</evidence>